<evidence type="ECO:0000313" key="1">
    <source>
        <dbReference type="EMBL" id="ACJ00053.1"/>
    </source>
</evidence>
<organism evidence="1 2">
    <name type="scientific">Rhodospirillum centenum (strain ATCC 51521 / SW)</name>
    <dbReference type="NCBI Taxonomy" id="414684"/>
    <lineage>
        <taxon>Bacteria</taxon>
        <taxon>Pseudomonadati</taxon>
        <taxon>Pseudomonadota</taxon>
        <taxon>Alphaproteobacteria</taxon>
        <taxon>Rhodospirillales</taxon>
        <taxon>Rhodospirillaceae</taxon>
        <taxon>Rhodospirillum</taxon>
    </lineage>
</organism>
<dbReference type="eggNOG" id="ENOG5033BYP">
    <property type="taxonomic scope" value="Bacteria"/>
</dbReference>
<reference evidence="1 2" key="1">
    <citation type="journal article" date="2010" name="BMC Genomics">
        <title>Metabolic flexibility revealed in the genome of the cyst-forming alpha-1 proteobacterium Rhodospirillum centenum.</title>
        <authorList>
            <person name="Lu Y.K."/>
            <person name="Marden J."/>
            <person name="Han M."/>
            <person name="Swingley W.D."/>
            <person name="Mastrian S.D."/>
            <person name="Chowdhury S.R."/>
            <person name="Hao J."/>
            <person name="Helmy T."/>
            <person name="Kim S."/>
            <person name="Kurdoglu A.A."/>
            <person name="Matthies H.J."/>
            <person name="Rollo D."/>
            <person name="Stothard P."/>
            <person name="Blankenship R.E."/>
            <person name="Bauer C.E."/>
            <person name="Touchman J.W."/>
        </authorList>
    </citation>
    <scope>NUCLEOTIDE SEQUENCE [LARGE SCALE GENOMIC DNA]</scope>
    <source>
        <strain evidence="2">ATCC 51521 / SW</strain>
    </source>
</reference>
<dbReference type="HOGENOM" id="CLU_216172_1_0_5"/>
<dbReference type="AlphaFoldDB" id="B6IUX1"/>
<accession>B6IUX1</accession>
<proteinExistence type="predicted"/>
<name>B6IUX1_RHOCS</name>
<protein>
    <submittedName>
        <fullName evidence="1">Uncharacterized protein</fullName>
    </submittedName>
</protein>
<keyword evidence="2" id="KW-1185">Reference proteome</keyword>
<dbReference type="EMBL" id="CP000613">
    <property type="protein sequence ID" value="ACJ00053.1"/>
    <property type="molecule type" value="Genomic_DNA"/>
</dbReference>
<sequence>MSKLIQILVLLLLILVIGGVVFLATWDMPPPAAPVERVIPNERFGG</sequence>
<dbReference type="STRING" id="414684.RC1_2678"/>
<evidence type="ECO:0000313" key="2">
    <source>
        <dbReference type="Proteomes" id="UP000001591"/>
    </source>
</evidence>
<dbReference type="Proteomes" id="UP000001591">
    <property type="component" value="Chromosome"/>
</dbReference>
<dbReference type="RefSeq" id="WP_012567834.1">
    <property type="nucleotide sequence ID" value="NC_011420.2"/>
</dbReference>
<gene>
    <name evidence="1" type="ordered locus">RC1_2678</name>
</gene>
<dbReference type="KEGG" id="rce:RC1_2678"/>